<reference evidence="5 6" key="1">
    <citation type="submission" date="2016-11" db="EMBL/GenBank/DDBJ databases">
        <authorList>
            <person name="Jaros S."/>
            <person name="Januszkiewicz K."/>
            <person name="Wedrychowicz H."/>
        </authorList>
    </citation>
    <scope>NUCLEOTIDE SEQUENCE [LARGE SCALE GENOMIC DNA]</scope>
    <source>
        <strain evidence="5 6">GAS499</strain>
    </source>
</reference>
<dbReference type="GO" id="GO:0003700">
    <property type="term" value="F:DNA-binding transcription factor activity"/>
    <property type="evidence" value="ECO:0007669"/>
    <property type="project" value="InterPro"/>
</dbReference>
<proteinExistence type="predicted"/>
<evidence type="ECO:0000259" key="4">
    <source>
        <dbReference type="PROSITE" id="PS50995"/>
    </source>
</evidence>
<dbReference type="InterPro" id="IPR036388">
    <property type="entry name" value="WH-like_DNA-bd_sf"/>
</dbReference>
<dbReference type="SUPFAM" id="SSF46785">
    <property type="entry name" value="Winged helix' DNA-binding domain"/>
    <property type="match status" value="1"/>
</dbReference>
<name>A0A1M7AXX0_9BRAD</name>
<accession>A0A1M7AXX0</accession>
<dbReference type="GO" id="GO:0006950">
    <property type="term" value="P:response to stress"/>
    <property type="evidence" value="ECO:0007669"/>
    <property type="project" value="TreeGrafter"/>
</dbReference>
<dbReference type="PROSITE" id="PS01117">
    <property type="entry name" value="HTH_MARR_1"/>
    <property type="match status" value="1"/>
</dbReference>
<evidence type="ECO:0000256" key="2">
    <source>
        <dbReference type="ARBA" id="ARBA00023125"/>
    </source>
</evidence>
<evidence type="ECO:0000313" key="5">
    <source>
        <dbReference type="EMBL" id="SHL47600.1"/>
    </source>
</evidence>
<dbReference type="Pfam" id="PF12802">
    <property type="entry name" value="MarR_2"/>
    <property type="match status" value="1"/>
</dbReference>
<dbReference type="PRINTS" id="PR00598">
    <property type="entry name" value="HTHMARR"/>
</dbReference>
<sequence>MQQPPNYLKVQLDEETPGRLDCIMNLDSETKAVELPHEHGDELRLWLRLLTCTTLIEGEVRSRLRERFDVTLPRFDLMAQLDKVPEGMTLSDVSKRMMVSNGNVTGLVERLVESGHLDRRTSDTDRRVQVIRLTKIGRAEFRKMAAEHETWIADLFSELTPKDVRELMRLLAKTKGSAQKSAQKRAL</sequence>
<keyword evidence="3" id="KW-0804">Transcription</keyword>
<dbReference type="FunFam" id="1.10.10.10:FF:000590">
    <property type="entry name" value="Transcriptional regulator, MarR family"/>
    <property type="match status" value="1"/>
</dbReference>
<dbReference type="InterPro" id="IPR023187">
    <property type="entry name" value="Tscrpt_reg_MarR-type_CS"/>
</dbReference>
<keyword evidence="1" id="KW-0805">Transcription regulation</keyword>
<evidence type="ECO:0000313" key="6">
    <source>
        <dbReference type="Proteomes" id="UP000189935"/>
    </source>
</evidence>
<dbReference type="Proteomes" id="UP000189935">
    <property type="component" value="Chromosome I"/>
</dbReference>
<evidence type="ECO:0000256" key="1">
    <source>
        <dbReference type="ARBA" id="ARBA00023015"/>
    </source>
</evidence>
<dbReference type="Gene3D" id="1.10.10.10">
    <property type="entry name" value="Winged helix-like DNA-binding domain superfamily/Winged helix DNA-binding domain"/>
    <property type="match status" value="1"/>
</dbReference>
<evidence type="ECO:0000256" key="3">
    <source>
        <dbReference type="ARBA" id="ARBA00023163"/>
    </source>
</evidence>
<gene>
    <name evidence="5" type="ORF">SAMN05444159_5989</name>
</gene>
<dbReference type="AlphaFoldDB" id="A0A1M7AXX0"/>
<dbReference type="InterPro" id="IPR036390">
    <property type="entry name" value="WH_DNA-bd_sf"/>
</dbReference>
<dbReference type="PANTHER" id="PTHR33164:SF57">
    <property type="entry name" value="MARR-FAMILY TRANSCRIPTIONAL REGULATOR"/>
    <property type="match status" value="1"/>
</dbReference>
<dbReference type="SMART" id="SM00347">
    <property type="entry name" value="HTH_MARR"/>
    <property type="match status" value="1"/>
</dbReference>
<protein>
    <submittedName>
        <fullName evidence="5">Transcriptional regulator, MarR family</fullName>
    </submittedName>
</protein>
<dbReference type="PANTHER" id="PTHR33164">
    <property type="entry name" value="TRANSCRIPTIONAL REGULATOR, MARR FAMILY"/>
    <property type="match status" value="1"/>
</dbReference>
<dbReference type="InterPro" id="IPR039422">
    <property type="entry name" value="MarR/SlyA-like"/>
</dbReference>
<dbReference type="InterPro" id="IPR000835">
    <property type="entry name" value="HTH_MarR-typ"/>
</dbReference>
<organism evidence="5 6">
    <name type="scientific">Bradyrhizobium lablabi</name>
    <dbReference type="NCBI Taxonomy" id="722472"/>
    <lineage>
        <taxon>Bacteria</taxon>
        <taxon>Pseudomonadati</taxon>
        <taxon>Pseudomonadota</taxon>
        <taxon>Alphaproteobacteria</taxon>
        <taxon>Hyphomicrobiales</taxon>
        <taxon>Nitrobacteraceae</taxon>
        <taxon>Bradyrhizobium</taxon>
    </lineage>
</organism>
<dbReference type="PROSITE" id="PS50995">
    <property type="entry name" value="HTH_MARR_2"/>
    <property type="match status" value="1"/>
</dbReference>
<dbReference type="EMBL" id="LT670844">
    <property type="protein sequence ID" value="SHL47600.1"/>
    <property type="molecule type" value="Genomic_DNA"/>
</dbReference>
<feature type="domain" description="HTH marR-type" evidence="4">
    <location>
        <begin position="42"/>
        <end position="176"/>
    </location>
</feature>
<dbReference type="GO" id="GO:0003677">
    <property type="term" value="F:DNA binding"/>
    <property type="evidence" value="ECO:0007669"/>
    <property type="project" value="UniProtKB-KW"/>
</dbReference>
<keyword evidence="2" id="KW-0238">DNA-binding</keyword>